<dbReference type="EMBL" id="UINC01032389">
    <property type="protein sequence ID" value="SVB19968.1"/>
    <property type="molecule type" value="Genomic_DNA"/>
</dbReference>
<evidence type="ECO:0000313" key="2">
    <source>
        <dbReference type="EMBL" id="SVB19968.1"/>
    </source>
</evidence>
<dbReference type="InterPro" id="IPR000639">
    <property type="entry name" value="Epox_hydrolase-like"/>
</dbReference>
<dbReference type="GO" id="GO:0003824">
    <property type="term" value="F:catalytic activity"/>
    <property type="evidence" value="ECO:0007669"/>
    <property type="project" value="InterPro"/>
</dbReference>
<protein>
    <recommendedName>
        <fullName evidence="1">AB hydrolase-1 domain-containing protein</fullName>
    </recommendedName>
</protein>
<accession>A0A382C1N1</accession>
<name>A0A382C1N1_9ZZZZ</name>
<proteinExistence type="predicted"/>
<dbReference type="InterPro" id="IPR050266">
    <property type="entry name" value="AB_hydrolase_sf"/>
</dbReference>
<dbReference type="Pfam" id="PF00561">
    <property type="entry name" value="Abhydrolase_1"/>
    <property type="match status" value="1"/>
</dbReference>
<dbReference type="SUPFAM" id="SSF53474">
    <property type="entry name" value="alpha/beta-Hydrolases"/>
    <property type="match status" value="1"/>
</dbReference>
<sequence>MHHNVKKAYISSQYGQVHFQIYGDGLPLILCHQSPSSLEMFNSAYPVLAALGIQSIGIDTPGYGQSDGPNNQPKILDYAQCVIDVITSTGYDKVSLLGHHTGACIVAELALLRPDLVDKIILNGPPLLTQDEKQTMLQMIENAPSLTLKKDGSHLLELWNKRIKFTPGWTNLDAMQNGITQMLRADENDIFGFKAAFDQDLESVLLQIENPTMILTNTGDDIYFAALRAKELRPDFMFKELKNGTHDIVDEQPQEWSKCIADFLK</sequence>
<dbReference type="PANTHER" id="PTHR43798">
    <property type="entry name" value="MONOACYLGLYCEROL LIPASE"/>
    <property type="match status" value="1"/>
</dbReference>
<dbReference type="AlphaFoldDB" id="A0A382C1N1"/>
<dbReference type="PRINTS" id="PR00412">
    <property type="entry name" value="EPOXHYDRLASE"/>
</dbReference>
<dbReference type="InterPro" id="IPR029058">
    <property type="entry name" value="AB_hydrolase_fold"/>
</dbReference>
<gene>
    <name evidence="2" type="ORF">METZ01_LOCUS172822</name>
</gene>
<dbReference type="Gene3D" id="3.40.50.1820">
    <property type="entry name" value="alpha/beta hydrolase"/>
    <property type="match status" value="1"/>
</dbReference>
<dbReference type="InterPro" id="IPR000073">
    <property type="entry name" value="AB_hydrolase_1"/>
</dbReference>
<reference evidence="2" key="1">
    <citation type="submission" date="2018-05" db="EMBL/GenBank/DDBJ databases">
        <authorList>
            <person name="Lanie J.A."/>
            <person name="Ng W.-L."/>
            <person name="Kazmierczak K.M."/>
            <person name="Andrzejewski T.M."/>
            <person name="Davidsen T.M."/>
            <person name="Wayne K.J."/>
            <person name="Tettelin H."/>
            <person name="Glass J.I."/>
            <person name="Rusch D."/>
            <person name="Podicherti R."/>
            <person name="Tsui H.-C.T."/>
            <person name="Winkler M.E."/>
        </authorList>
    </citation>
    <scope>NUCLEOTIDE SEQUENCE</scope>
</reference>
<feature type="domain" description="AB hydrolase-1" evidence="1">
    <location>
        <begin position="27"/>
        <end position="246"/>
    </location>
</feature>
<evidence type="ECO:0000259" key="1">
    <source>
        <dbReference type="Pfam" id="PF00561"/>
    </source>
</evidence>
<organism evidence="2">
    <name type="scientific">marine metagenome</name>
    <dbReference type="NCBI Taxonomy" id="408172"/>
    <lineage>
        <taxon>unclassified sequences</taxon>
        <taxon>metagenomes</taxon>
        <taxon>ecological metagenomes</taxon>
    </lineage>
</organism>